<evidence type="ECO:0000313" key="1">
    <source>
        <dbReference type="EMBL" id="ACL61104.1"/>
    </source>
</evidence>
<accession>B8IAQ9</accession>
<dbReference type="KEGG" id="mno:Mnod_6300"/>
<proteinExistence type="predicted"/>
<dbReference type="HOGENOM" id="CLU_3063342_0_0_5"/>
<organism evidence="1 2">
    <name type="scientific">Methylobacterium nodulans (strain LMG 21967 / CNCM I-2342 / ORS 2060)</name>
    <dbReference type="NCBI Taxonomy" id="460265"/>
    <lineage>
        <taxon>Bacteria</taxon>
        <taxon>Pseudomonadati</taxon>
        <taxon>Pseudomonadota</taxon>
        <taxon>Alphaproteobacteria</taxon>
        <taxon>Hyphomicrobiales</taxon>
        <taxon>Methylobacteriaceae</taxon>
        <taxon>Methylobacterium</taxon>
    </lineage>
</organism>
<protein>
    <submittedName>
        <fullName evidence="1">Uncharacterized protein</fullName>
    </submittedName>
</protein>
<keyword evidence="2" id="KW-1185">Reference proteome</keyword>
<dbReference type="EMBL" id="CP001349">
    <property type="protein sequence ID" value="ACL61104.1"/>
    <property type="molecule type" value="Genomic_DNA"/>
</dbReference>
<dbReference type="AlphaFoldDB" id="B8IAQ9"/>
<reference evidence="1 2" key="1">
    <citation type="submission" date="2009-01" db="EMBL/GenBank/DDBJ databases">
        <title>Complete sequence of chromosome of Methylobacterium nodulans ORS 2060.</title>
        <authorList>
            <consortium name="US DOE Joint Genome Institute"/>
            <person name="Lucas S."/>
            <person name="Copeland A."/>
            <person name="Lapidus A."/>
            <person name="Glavina del Rio T."/>
            <person name="Dalin E."/>
            <person name="Tice H."/>
            <person name="Bruce D."/>
            <person name="Goodwin L."/>
            <person name="Pitluck S."/>
            <person name="Sims D."/>
            <person name="Brettin T."/>
            <person name="Detter J.C."/>
            <person name="Han C."/>
            <person name="Larimer F."/>
            <person name="Land M."/>
            <person name="Hauser L."/>
            <person name="Kyrpides N."/>
            <person name="Ivanova N."/>
            <person name="Marx C.J."/>
            <person name="Richardson P."/>
        </authorList>
    </citation>
    <scope>NUCLEOTIDE SEQUENCE [LARGE SCALE GENOMIC DNA]</scope>
    <source>
        <strain evidence="2">LMG 21967 / CNCM I-2342 / ORS 2060</strain>
    </source>
</reference>
<gene>
    <name evidence="1" type="ordered locus">Mnod_6300</name>
</gene>
<dbReference type="Proteomes" id="UP000008207">
    <property type="component" value="Chromosome"/>
</dbReference>
<evidence type="ECO:0000313" key="2">
    <source>
        <dbReference type="Proteomes" id="UP000008207"/>
    </source>
</evidence>
<name>B8IAQ9_METNO</name>
<sequence length="53" mass="5806">MTRDPPLWFEVCGCQAVIVLSRVAKRLALDWRAAVATTVRTQAGQIAGRCSMT</sequence>